<evidence type="ECO:0000256" key="1">
    <source>
        <dbReference type="SAM" id="Phobius"/>
    </source>
</evidence>
<dbReference type="Proteomes" id="UP000317650">
    <property type="component" value="Chromosome 8"/>
</dbReference>
<dbReference type="STRING" id="52838.A0A4S8K3E7"/>
<evidence type="ECO:0000313" key="3">
    <source>
        <dbReference type="Proteomes" id="UP000317650"/>
    </source>
</evidence>
<dbReference type="InterPro" id="IPR006927">
    <property type="entry name" value="DUF639"/>
</dbReference>
<sequence>MAKGKDIFFESILRENTLKSIFSGRRRKRTGVAEDVGNPIPQLSSFANCVVARCSRISLLTISIELPFLQGKNRELARFPRPAELAFLKGTIKKFLVSANFTKSCDDLLPLPPLSLFVINFLPTCASEILKFFGLTIRLDNFMNVIIFKLLAPEYLSQERRCDRTDSFDLMCALLGINTVCHTTISFYLPFVVDPAILTRRILQERIAYLKLPSLFNHDQLRILHISRDKLQQSFETEFPDRVKLPTTYARDIFEYCCFRTFHAVIKSPDYLADKEFRQLTFDMMLAWESPGASSESIPKETNTCDHLVVEEEHGVSFFYISSSCLAAQVDERKTVGLKAFARVAPACPAIADSITVHNLFDALTCSSGGRMHFFIYDKYLKSLYKEIKSLKNIMGSMIGSNLHLSDGEVILEVDGVMPTQPVLQHIGTSAWPGRLTLTTHALYFESLGVGYDKAVRYDLATDLKQVIKGDLTGPLGARLFDKAVMYKSISLAEPIYFAFPEFKGHSRRDYWLAVVGEVLQVHKFIRKCDLDEIQQMEALAKAILGIFRYRALKEAFHIHPPRFRSILAFYLAEKLPKGDKILEALYDYLKLPADGIQSIIVNSSSDSNLHFCPLPFSLYTVTKMGFTLNMEMVDGIEEKYILVGDVCVGSTSPLETAVKESFCYSEIAEAARATVDQMKVDGIDTNLAVMKELLFPVLESTKLLQLLVKWENPFKSTSFLVLNLYVVYRGWVRYVLSCISLSLALVMIWHKSRRKRKPLQVFHITPPPTKNAVEQLLVLQDAIARLETMVQTGNIGLLKLRALLFAAIPKATDETALTLIVAATLVAIVPSVHLIVLLSVEAFTREMPLRKKSSEKLRRRLREWWARIPAAPVELVRHQVEKPHNFFFAGESFMMPDKK</sequence>
<feature type="transmembrane region" description="Helical" evidence="1">
    <location>
        <begin position="819"/>
        <end position="844"/>
    </location>
</feature>
<gene>
    <name evidence="2" type="ORF">C4D60_Mb08t13080</name>
</gene>
<dbReference type="AlphaFoldDB" id="A0A4S8K3E7"/>
<keyword evidence="1" id="KW-0812">Transmembrane</keyword>
<accession>A0A4S8K3E7</accession>
<keyword evidence="3" id="KW-1185">Reference proteome</keyword>
<reference evidence="2 3" key="1">
    <citation type="journal article" date="2019" name="Nat. Plants">
        <title>Genome sequencing of Musa balbisiana reveals subgenome evolution and function divergence in polyploid bananas.</title>
        <authorList>
            <person name="Yao X."/>
        </authorList>
    </citation>
    <scope>NUCLEOTIDE SEQUENCE [LARGE SCALE GENOMIC DNA]</scope>
    <source>
        <strain evidence="3">cv. DH-PKW</strain>
        <tissue evidence="2">Leaves</tissue>
    </source>
</reference>
<dbReference type="PANTHER" id="PTHR31860:SF4">
    <property type="entry name" value="OS02G0637800 PROTEIN"/>
    <property type="match status" value="1"/>
</dbReference>
<proteinExistence type="predicted"/>
<organism evidence="2 3">
    <name type="scientific">Musa balbisiana</name>
    <name type="common">Banana</name>
    <dbReference type="NCBI Taxonomy" id="52838"/>
    <lineage>
        <taxon>Eukaryota</taxon>
        <taxon>Viridiplantae</taxon>
        <taxon>Streptophyta</taxon>
        <taxon>Embryophyta</taxon>
        <taxon>Tracheophyta</taxon>
        <taxon>Spermatophyta</taxon>
        <taxon>Magnoliopsida</taxon>
        <taxon>Liliopsida</taxon>
        <taxon>Zingiberales</taxon>
        <taxon>Musaceae</taxon>
        <taxon>Musa</taxon>
    </lineage>
</organism>
<keyword evidence="1" id="KW-1133">Transmembrane helix</keyword>
<dbReference type="EMBL" id="PYDT01000002">
    <property type="protein sequence ID" value="THU69309.1"/>
    <property type="molecule type" value="Genomic_DNA"/>
</dbReference>
<protein>
    <submittedName>
        <fullName evidence="2">Uncharacterized protein</fullName>
    </submittedName>
</protein>
<dbReference type="PANTHER" id="PTHR31860">
    <property type="entry name" value="HEAT-INDUCIBLE TRANSCRIPTION REPRESSOR (DUF639)-RELATED"/>
    <property type="match status" value="1"/>
</dbReference>
<feature type="transmembrane region" description="Helical" evidence="1">
    <location>
        <begin position="732"/>
        <end position="750"/>
    </location>
</feature>
<evidence type="ECO:0000313" key="2">
    <source>
        <dbReference type="EMBL" id="THU69309.1"/>
    </source>
</evidence>
<keyword evidence="1" id="KW-0472">Membrane</keyword>
<comment type="caution">
    <text evidence="2">The sequence shown here is derived from an EMBL/GenBank/DDBJ whole genome shotgun (WGS) entry which is preliminary data.</text>
</comment>
<dbReference type="Pfam" id="PF04842">
    <property type="entry name" value="DUF639"/>
    <property type="match status" value="1"/>
</dbReference>
<name>A0A4S8K3E7_MUSBA</name>